<feature type="domain" description="DUF753" evidence="1">
    <location>
        <begin position="1217"/>
        <end position="1289"/>
    </location>
</feature>
<protein>
    <recommendedName>
        <fullName evidence="1">DUF753 domain-containing protein</fullName>
    </recommendedName>
</protein>
<accession>A0A182NV67</accession>
<feature type="domain" description="DUF753" evidence="1">
    <location>
        <begin position="914"/>
        <end position="989"/>
    </location>
</feature>
<name>A0A182NV67_9DIPT</name>
<feature type="domain" description="DUF753" evidence="1">
    <location>
        <begin position="209"/>
        <end position="275"/>
    </location>
</feature>
<evidence type="ECO:0000259" key="1">
    <source>
        <dbReference type="Pfam" id="PF05444"/>
    </source>
</evidence>
<feature type="domain" description="DUF753" evidence="1">
    <location>
        <begin position="45"/>
        <end position="121"/>
    </location>
</feature>
<reference evidence="2" key="2">
    <citation type="submission" date="2020-05" db="UniProtKB">
        <authorList>
            <consortium name="EnsemblMetazoa"/>
        </authorList>
    </citation>
    <scope>IDENTIFICATION</scope>
    <source>
        <strain evidence="2">WRAIR2</strain>
    </source>
</reference>
<organism evidence="2 3">
    <name type="scientific">Anopheles dirus</name>
    <dbReference type="NCBI Taxonomy" id="7168"/>
    <lineage>
        <taxon>Eukaryota</taxon>
        <taxon>Metazoa</taxon>
        <taxon>Ecdysozoa</taxon>
        <taxon>Arthropoda</taxon>
        <taxon>Hexapoda</taxon>
        <taxon>Insecta</taxon>
        <taxon>Pterygota</taxon>
        <taxon>Neoptera</taxon>
        <taxon>Endopterygota</taxon>
        <taxon>Diptera</taxon>
        <taxon>Nematocera</taxon>
        <taxon>Culicoidea</taxon>
        <taxon>Culicidae</taxon>
        <taxon>Anophelinae</taxon>
        <taxon>Anopheles</taxon>
    </lineage>
</organism>
<dbReference type="PANTHER" id="PTHR21721">
    <property type="entry name" value="GH09876P-RELATED"/>
    <property type="match status" value="1"/>
</dbReference>
<feature type="domain" description="DUF753" evidence="1">
    <location>
        <begin position="1060"/>
        <end position="1128"/>
    </location>
</feature>
<feature type="domain" description="DUF753" evidence="1">
    <location>
        <begin position="281"/>
        <end position="352"/>
    </location>
</feature>
<dbReference type="Proteomes" id="UP000075884">
    <property type="component" value="Unassembled WGS sequence"/>
</dbReference>
<feature type="domain" description="DUF753" evidence="1">
    <location>
        <begin position="365"/>
        <end position="436"/>
    </location>
</feature>
<keyword evidence="3" id="KW-1185">Reference proteome</keyword>
<evidence type="ECO:0000313" key="3">
    <source>
        <dbReference type="Proteomes" id="UP000075884"/>
    </source>
</evidence>
<feature type="domain" description="DUF753" evidence="1">
    <location>
        <begin position="518"/>
        <end position="589"/>
    </location>
</feature>
<dbReference type="EnsemblMetazoa" id="ADIR011568-RA">
    <property type="protein sequence ID" value="ADIR011568-PA"/>
    <property type="gene ID" value="ADIR011568"/>
</dbReference>
<proteinExistence type="predicted"/>
<evidence type="ECO:0000313" key="2">
    <source>
        <dbReference type="EnsemblMetazoa" id="ADIR011568-PA"/>
    </source>
</evidence>
<feature type="domain" description="DUF753" evidence="1">
    <location>
        <begin position="1137"/>
        <end position="1208"/>
    </location>
</feature>
<dbReference type="InterPro" id="IPR008472">
    <property type="entry name" value="DUF753"/>
</dbReference>
<feature type="domain" description="DUF753" evidence="1">
    <location>
        <begin position="832"/>
        <end position="904"/>
    </location>
</feature>
<reference evidence="3" key="1">
    <citation type="submission" date="2013-03" db="EMBL/GenBank/DDBJ databases">
        <title>The Genome Sequence of Anopheles dirus WRAIR2.</title>
        <authorList>
            <consortium name="The Broad Institute Genomics Platform"/>
            <person name="Neafsey D.E."/>
            <person name="Walton C."/>
            <person name="Walker B."/>
            <person name="Young S.K."/>
            <person name="Zeng Q."/>
            <person name="Gargeya S."/>
            <person name="Fitzgerald M."/>
            <person name="Haas B."/>
            <person name="Abouelleil A."/>
            <person name="Allen A.W."/>
            <person name="Alvarado L."/>
            <person name="Arachchi H.M."/>
            <person name="Berlin A.M."/>
            <person name="Chapman S.B."/>
            <person name="Gainer-Dewar J."/>
            <person name="Goldberg J."/>
            <person name="Griggs A."/>
            <person name="Gujja S."/>
            <person name="Hansen M."/>
            <person name="Howarth C."/>
            <person name="Imamovic A."/>
            <person name="Ireland A."/>
            <person name="Larimer J."/>
            <person name="McCowan C."/>
            <person name="Murphy C."/>
            <person name="Pearson M."/>
            <person name="Poon T.W."/>
            <person name="Priest M."/>
            <person name="Roberts A."/>
            <person name="Saif S."/>
            <person name="Shea T."/>
            <person name="Sisk P."/>
            <person name="Sykes S."/>
            <person name="Wortman J."/>
            <person name="Nusbaum C."/>
            <person name="Birren B."/>
        </authorList>
    </citation>
    <scope>NUCLEOTIDE SEQUENCE [LARGE SCALE GENOMIC DNA]</scope>
    <source>
        <strain evidence="3">WRAIR2</strain>
    </source>
</reference>
<sequence length="1426" mass="157532">MDGVLTRGCLSALATMEQRAECTEQKGRACVSCTEAECNSGPWLKCVHCDNDGPDSCADKQRVSLCPQYRSSDRCYEIVQSNGEESLLERGCLSAASPDIQTICKDDSDPGCIVCSEHGCNEIQWPVCYRCQSSETDDRCNHKLEPEMKEFCLKYSEQGLCYAAIQDGTVVRDCTDENAAICEGNNRCVACNGEACNDLPKDTLDVVHSCHQCHSDVEDCDDPPEHGKECKERSDQCYTRLVSDHHLHRGCVSDIDAADCERDESCTICTESNCNNATWPKCFQCTNSTSAQCAGKQMDVQNLKYCHLLENSGWCYAMVGEMEFTRGCLSDPNAPLCEDPKHCVECSGDGCNRDSMKSYFDPAFCLRCHSDIHDECLEGTTTPEACDDPDDVCFYRRASSKTIHRGCLSELTPTNQKLCQSTMSQSCRTCEANGCNIQKWRHCYTCSSLIDASCAYKQMDDHFLDFCQKVDDYCFEDNTANEIRRGCGRHYCEHKKTCVECSTNACNGHPDSSLQPTQCLVCDSSDPYCANGTTADHDCDYLDEPCFSLVRRDDVLERGCFSQLQPSYKSMCLDERDRTCITCNGKSCNREPWRKCVQCRSLELDNYCSRQTSPLGSHFCQRFRRNDRCYAVDVQGVVLTVGQIVVEASPTENGTLANATLKVDTFYCHTCVSSSFRDCVWNPYTSLTRNCEDGDRACATVILPDGHTYRGCSRDAECAAAGEDCILCETFSGCNIDRIPVDRLKCNICQSSQSNSCKALPYPRQFEKPCVRYVTGDRCVTVFDGFNVAYRDCLSAVTAEDLAKCQAGGSSVECVACPRLNCNTAKVRQDDRCLQCTSNMTHCSNGLRTATTCTAPSEGKCFSRVEEKGFLLRGCLSDVSEPEFEASCSSDAHNCGVCNGPGCNAAFLPANTLRCAQCDSKQELACAQEQRNDISAQYCRRHVQDDRCYVRTDVDGSLQRGCLSDLTNATLCGVTDSANCNVCSGPSCNTFVYPSDRMSCYQCNGDHSATCNVDQRTLESGEPSRCRFHRSQDGCYAKIYNDKVSAVHATTAVDSYYITECIFCHSSVSKDCVWSPHNEPVRLCRVTNQTCAMVLLPDGHTYRGCAQDAECVAAGERCVRCGGALQCNNQTEPADRLSCNICTANRTNSCQAPTPGQFEKQCVRHVAGDRCVTVFDDFNVAYRDCLSAVPNEDRYELHVVSCVGSNCNTAPTRPDDRCLQCTSNTTHCSDGLKIATPCKKPSGNKCYTRLHPNGYLERGCWSDISNPVLLAKCGKDNRSCVVCEGAGCNTHFLATGSGWCLRCDSRFNADCLRRERFAGFVTYCPQQDGRNRCYLHAHLDGHVSRGCSSDLAPGTSCGSERCRICYGNNCNAYSPSEGVSVVGCYQCDGERSHICNLDQRGKPTSVTLCDGYAGDNECYTRKYRNK</sequence>
<dbReference type="PANTHER" id="PTHR21721:SF27">
    <property type="entry name" value="GH09876P"/>
    <property type="match status" value="1"/>
</dbReference>
<dbReference type="VEuPathDB" id="VectorBase:ADIR011568"/>
<feature type="domain" description="DUF753" evidence="1">
    <location>
        <begin position="1299"/>
        <end position="1371"/>
    </location>
</feature>
<dbReference type="Pfam" id="PF05444">
    <property type="entry name" value="DUF753"/>
    <property type="match status" value="12"/>
</dbReference>
<feature type="domain" description="DUF753" evidence="1">
    <location>
        <begin position="745"/>
        <end position="823"/>
    </location>
</feature>